<evidence type="ECO:0000256" key="7">
    <source>
        <dbReference type="ARBA" id="ARBA00044969"/>
    </source>
</evidence>
<keyword evidence="4 13" id="KW-0347">Helicase</keyword>
<organism evidence="13 14">
    <name type="scientific">Rudaeicoccus suwonensis</name>
    <dbReference type="NCBI Taxonomy" id="657409"/>
    <lineage>
        <taxon>Bacteria</taxon>
        <taxon>Bacillati</taxon>
        <taxon>Actinomycetota</taxon>
        <taxon>Actinomycetes</taxon>
        <taxon>Micrococcales</taxon>
        <taxon>Dermacoccaceae</taxon>
        <taxon>Rudaeicoccus</taxon>
    </lineage>
</organism>
<feature type="region of interest" description="Disordered" evidence="11">
    <location>
        <begin position="653"/>
        <end position="677"/>
    </location>
</feature>
<dbReference type="SMART" id="SM00487">
    <property type="entry name" value="DEXDc"/>
    <property type="match status" value="1"/>
</dbReference>
<evidence type="ECO:0000256" key="11">
    <source>
        <dbReference type="SAM" id="MobiDB-lite"/>
    </source>
</evidence>
<dbReference type="Pfam" id="PF00270">
    <property type="entry name" value="DEAD"/>
    <property type="match status" value="1"/>
</dbReference>
<comment type="cofactor">
    <cofactor evidence="1">
        <name>[4Fe-4S] cluster</name>
        <dbReference type="ChEBI" id="CHEBI:49883"/>
    </cofactor>
</comment>
<evidence type="ECO:0000259" key="12">
    <source>
        <dbReference type="PROSITE" id="PS51193"/>
    </source>
</evidence>
<dbReference type="PANTHER" id="PTHR11472">
    <property type="entry name" value="DNA REPAIR DEAD HELICASE RAD3/XP-D SUBFAMILY MEMBER"/>
    <property type="match status" value="1"/>
</dbReference>
<dbReference type="Proteomes" id="UP000318297">
    <property type="component" value="Unassembled WGS sequence"/>
</dbReference>
<dbReference type="Pfam" id="PF13307">
    <property type="entry name" value="Helicase_C_2"/>
    <property type="match status" value="1"/>
</dbReference>
<dbReference type="EC" id="5.6.2.3" evidence="7"/>
<dbReference type="RefSeq" id="WP_145227784.1">
    <property type="nucleotide sequence ID" value="NZ_VIVQ01000001.1"/>
</dbReference>
<dbReference type="InterPro" id="IPR011545">
    <property type="entry name" value="DEAD/DEAH_box_helicase_dom"/>
</dbReference>
<dbReference type="InterPro" id="IPR006555">
    <property type="entry name" value="ATP-dep_Helicase_C"/>
</dbReference>
<dbReference type="AlphaFoldDB" id="A0A561ECF8"/>
<keyword evidence="2" id="KW-0547">Nucleotide-binding</keyword>
<dbReference type="PANTHER" id="PTHR11472:SF34">
    <property type="entry name" value="REGULATOR OF TELOMERE ELONGATION HELICASE 1"/>
    <property type="match status" value="1"/>
</dbReference>
<dbReference type="InterPro" id="IPR014001">
    <property type="entry name" value="Helicase_ATP-bd"/>
</dbReference>
<comment type="caution">
    <text evidence="13">The sequence shown here is derived from an EMBL/GenBank/DDBJ whole genome shotgun (WGS) entry which is preliminary data.</text>
</comment>
<evidence type="ECO:0000256" key="1">
    <source>
        <dbReference type="ARBA" id="ARBA00001966"/>
    </source>
</evidence>
<dbReference type="SUPFAM" id="SSF52540">
    <property type="entry name" value="P-loop containing nucleoside triphosphate hydrolases"/>
    <property type="match status" value="1"/>
</dbReference>
<gene>
    <name evidence="13" type="ORF">BKA23_2132</name>
</gene>
<evidence type="ECO:0000256" key="9">
    <source>
        <dbReference type="ARBA" id="ARBA00073590"/>
    </source>
</evidence>
<reference evidence="13 14" key="1">
    <citation type="submission" date="2019-06" db="EMBL/GenBank/DDBJ databases">
        <title>Sequencing the genomes of 1000 actinobacteria strains.</title>
        <authorList>
            <person name="Klenk H.-P."/>
        </authorList>
    </citation>
    <scope>NUCLEOTIDE SEQUENCE [LARGE SCALE GENOMIC DNA]</scope>
    <source>
        <strain evidence="13 14">DSM 19560</strain>
    </source>
</reference>
<evidence type="ECO:0000256" key="5">
    <source>
        <dbReference type="ARBA" id="ARBA00022840"/>
    </source>
</evidence>
<comment type="catalytic activity">
    <reaction evidence="8">
        <text>ATP + H2O = ADP + phosphate + H(+)</text>
        <dbReference type="Rhea" id="RHEA:13065"/>
        <dbReference type="ChEBI" id="CHEBI:15377"/>
        <dbReference type="ChEBI" id="CHEBI:15378"/>
        <dbReference type="ChEBI" id="CHEBI:30616"/>
        <dbReference type="ChEBI" id="CHEBI:43474"/>
        <dbReference type="ChEBI" id="CHEBI:456216"/>
        <dbReference type="EC" id="5.6.2.3"/>
    </reaction>
</comment>
<evidence type="ECO:0000256" key="8">
    <source>
        <dbReference type="ARBA" id="ARBA00048954"/>
    </source>
</evidence>
<evidence type="ECO:0000256" key="3">
    <source>
        <dbReference type="ARBA" id="ARBA00022801"/>
    </source>
</evidence>
<evidence type="ECO:0000256" key="10">
    <source>
        <dbReference type="ARBA" id="ARBA00079061"/>
    </source>
</evidence>
<proteinExistence type="inferred from homology"/>
<keyword evidence="5" id="KW-0067">ATP-binding</keyword>
<dbReference type="SMART" id="SM00491">
    <property type="entry name" value="HELICc2"/>
    <property type="match status" value="1"/>
</dbReference>
<keyword evidence="14" id="KW-1185">Reference proteome</keyword>
<accession>A0A561ECF8</accession>
<dbReference type="FunFam" id="3.40.50.300:FF:000437">
    <property type="entry name" value="ATP-dependent DNA helicase DinG"/>
    <property type="match status" value="1"/>
</dbReference>
<dbReference type="InterPro" id="IPR027417">
    <property type="entry name" value="P-loop_NTPase"/>
</dbReference>
<evidence type="ECO:0000256" key="2">
    <source>
        <dbReference type="ARBA" id="ARBA00022741"/>
    </source>
</evidence>
<dbReference type="InterPro" id="IPR045028">
    <property type="entry name" value="DinG/Rad3-like"/>
</dbReference>
<dbReference type="OrthoDB" id="9805194at2"/>
<dbReference type="PROSITE" id="PS51193">
    <property type="entry name" value="HELICASE_ATP_BIND_2"/>
    <property type="match status" value="1"/>
</dbReference>
<dbReference type="GO" id="GO:0016818">
    <property type="term" value="F:hydrolase activity, acting on acid anhydrides, in phosphorus-containing anhydrides"/>
    <property type="evidence" value="ECO:0007669"/>
    <property type="project" value="InterPro"/>
</dbReference>
<comment type="similarity">
    <text evidence="6">Belongs to the helicase family. DinG subfamily.</text>
</comment>
<evidence type="ECO:0000256" key="6">
    <source>
        <dbReference type="ARBA" id="ARBA00038058"/>
    </source>
</evidence>
<dbReference type="GO" id="GO:0006139">
    <property type="term" value="P:nucleobase-containing compound metabolic process"/>
    <property type="evidence" value="ECO:0007669"/>
    <property type="project" value="InterPro"/>
</dbReference>
<evidence type="ECO:0000313" key="13">
    <source>
        <dbReference type="EMBL" id="TWE13303.1"/>
    </source>
</evidence>
<keyword evidence="3" id="KW-0378">Hydrolase</keyword>
<name>A0A561ECF8_9MICO</name>
<protein>
    <recommendedName>
        <fullName evidence="9">ATP-dependent helicase DinG</fullName>
        <ecNumber evidence="7">5.6.2.3</ecNumber>
    </recommendedName>
    <alternativeName>
        <fullName evidence="10">DNA 5'-3' helicase DinG</fullName>
    </alternativeName>
</protein>
<evidence type="ECO:0000256" key="4">
    <source>
        <dbReference type="ARBA" id="ARBA00022806"/>
    </source>
</evidence>
<dbReference type="GO" id="GO:0005524">
    <property type="term" value="F:ATP binding"/>
    <property type="evidence" value="ECO:0007669"/>
    <property type="project" value="UniProtKB-KW"/>
</dbReference>
<dbReference type="Gene3D" id="3.40.50.300">
    <property type="entry name" value="P-loop containing nucleotide triphosphate hydrolases"/>
    <property type="match status" value="2"/>
</dbReference>
<feature type="region of interest" description="Disordered" evidence="11">
    <location>
        <begin position="713"/>
        <end position="745"/>
    </location>
</feature>
<sequence length="799" mass="84743">MPADLDSLMHAAIGGVGGSDRPGQAKMARAVDQAIASGSHLLVQAGTGTGKSLAYLVPAIKHAVAAGQPAVVATATLALQAQIVDRDLPRIADALAPELGRRPTYGLVKGRRNYLCLHKIEGGYPEDEEGLFEVGEVDRAAGRIGEEVVRLREWAQETETGERDELVPGVSERAWRQVSVSAEECLGSKCPMVQECFVERSRARAKNVDVIVTNHSFMAIDAFEGRQMLPEHDVLVVDEAHELVDRVTSTITDELTGPMVATAARRCGRMADASAMREAGELLQELLGGFPEGRLMGVPDSLALALARVRDAARSVQSELKPATPADNDGARQVARAAVDEIFDNADRVLEGRELDVVWISQDPRRGAVLRVAPMSVAMLLRDKVFGDRTVVMTSATLELGGTFDSVAGTLGLRGEGGPQWTGLDVGSPFDYPRQAIAYVASQLPAPGRDGLSPAALDEIEVLVRAAGGRTLGLFSSTRAAKAAAEEMRTRLGDDIPVLCQGDDQITTLVRQFAADGRTCLFGTMTLWQGVDVPGSACQLVIIDRIPFPRPDDPLASARSQEIARRGGNGFMAVSATHAALRLAQGAGRLIRRGDDRGVVAFLDTRMVTARYAGFLQKSLPPFWPTSDRALVLKALKRLDEVAAPVLPVHEPARLHQSVKPKTAARQRNTSATAESALGSAAAADRLEQSAAYDALGDTLLMTDGAGPVAEEPAAITPEAPDPETARVSEPQVAAPVDESEVPQAPAAYVPADGWSAEDDEELRDGADLGLGLAELADHLDRPVDAVAARAEALGLDIA</sequence>
<dbReference type="EMBL" id="VIVQ01000001">
    <property type="protein sequence ID" value="TWE13303.1"/>
    <property type="molecule type" value="Genomic_DNA"/>
</dbReference>
<evidence type="ECO:0000313" key="14">
    <source>
        <dbReference type="Proteomes" id="UP000318297"/>
    </source>
</evidence>
<dbReference type="InterPro" id="IPR014013">
    <property type="entry name" value="Helic_SF1/SF2_ATP-bd_DinG/Rad3"/>
</dbReference>
<dbReference type="GO" id="GO:0003676">
    <property type="term" value="F:nucleic acid binding"/>
    <property type="evidence" value="ECO:0007669"/>
    <property type="project" value="InterPro"/>
</dbReference>
<feature type="domain" description="Helicase ATP-binding" evidence="12">
    <location>
        <begin position="10"/>
        <end position="294"/>
    </location>
</feature>
<dbReference type="GO" id="GO:0043139">
    <property type="term" value="F:5'-3' DNA helicase activity"/>
    <property type="evidence" value="ECO:0007669"/>
    <property type="project" value="UniProtKB-EC"/>
</dbReference>